<dbReference type="EMBL" id="QWGR01000015">
    <property type="protein sequence ID" value="RIJ46301.1"/>
    <property type="molecule type" value="Genomic_DNA"/>
</dbReference>
<feature type="non-terminal residue" evidence="1">
    <location>
        <position position="1"/>
    </location>
</feature>
<reference evidence="1 2" key="1">
    <citation type="submission" date="2018-08" db="EMBL/GenBank/DDBJ databases">
        <title>Pallidiluteibacterium maritimus gen. nov., sp. nov., isolated from coastal sediment.</title>
        <authorList>
            <person name="Zhou L.Y."/>
        </authorList>
    </citation>
    <scope>NUCLEOTIDE SEQUENCE [LARGE SCALE GENOMIC DNA]</scope>
    <source>
        <strain evidence="1 2">XSD2</strain>
    </source>
</reference>
<dbReference type="RefSeq" id="WP_119439575.1">
    <property type="nucleotide sequence ID" value="NZ_QWGR01000015.1"/>
</dbReference>
<evidence type="ECO:0008006" key="3">
    <source>
        <dbReference type="Google" id="ProtNLM"/>
    </source>
</evidence>
<name>A0A399SVH0_9BACT</name>
<dbReference type="InterPro" id="IPR013783">
    <property type="entry name" value="Ig-like_fold"/>
</dbReference>
<dbReference type="GO" id="GO:0005509">
    <property type="term" value="F:calcium ion binding"/>
    <property type="evidence" value="ECO:0007669"/>
    <property type="project" value="InterPro"/>
</dbReference>
<dbReference type="Pfam" id="PF13585">
    <property type="entry name" value="CHU_C"/>
    <property type="match status" value="1"/>
</dbReference>
<dbReference type="InterPro" id="IPR028974">
    <property type="entry name" value="TSP_type-3_rpt"/>
</dbReference>
<dbReference type="Gene3D" id="2.60.40.10">
    <property type="entry name" value="Immunoglobulins"/>
    <property type="match status" value="1"/>
</dbReference>
<dbReference type="SUPFAM" id="SSF103647">
    <property type="entry name" value="TSP type-3 repeat"/>
    <property type="match status" value="2"/>
</dbReference>
<comment type="caution">
    <text evidence="1">The sequence shown here is derived from an EMBL/GenBank/DDBJ whole genome shotgun (WGS) entry which is preliminary data.</text>
</comment>
<protein>
    <recommendedName>
        <fullName evidence="3">HYR domain-containing protein</fullName>
    </recommendedName>
</protein>
<dbReference type="Gene3D" id="4.10.1080.10">
    <property type="entry name" value="TSP type-3 repeat"/>
    <property type="match status" value="1"/>
</dbReference>
<evidence type="ECO:0000313" key="1">
    <source>
        <dbReference type="EMBL" id="RIJ46301.1"/>
    </source>
</evidence>
<keyword evidence="2" id="KW-1185">Reference proteome</keyword>
<dbReference type="AlphaFoldDB" id="A0A399SVH0"/>
<organism evidence="1 2">
    <name type="scientific">Maribellus luteus</name>
    <dbReference type="NCBI Taxonomy" id="2305463"/>
    <lineage>
        <taxon>Bacteria</taxon>
        <taxon>Pseudomonadati</taxon>
        <taxon>Bacteroidota</taxon>
        <taxon>Bacteroidia</taxon>
        <taxon>Marinilabiliales</taxon>
        <taxon>Prolixibacteraceae</taxon>
        <taxon>Maribellus</taxon>
    </lineage>
</organism>
<accession>A0A399SVH0</accession>
<evidence type="ECO:0000313" key="2">
    <source>
        <dbReference type="Proteomes" id="UP000265926"/>
    </source>
</evidence>
<sequence length="974" mass="105653">YTWTVDGVEYLGTDGDTTVHYEGANCAPDTILNITVNDEPQPIVTNVTICSNETYTWNVDGVEYFGTDGDTTVHYEGNNCAADSLLNITVLQTTEASIDTTVCDILTFNDSIYTESGTYEQHFTNAVGCDSMLTINLTVLESTFETINRIVCDQLTINDSTYTESGQYIQNLTNAAGCDSTLTINLTVNESSELTLTEIACDSYELNDSVYTESGTYVQNLQTEAGCDLTVTLNLTIRRSTEEIIERTVCNQLRINNTLYTQSGTYTQNLTNAAGCDSTLIIRLTVLSEDPVELTSDASDLTVECDGNGNLEDLNNWLQTIGGTGAAQAGFGTINWTNDFEALTPGCCNTGSVLVTFTAYDECQNSVSTSATFTIVDSEAPAFTAPEDITIYSGEECQYDASVEATGDVTDESDACCPELDATYTDVVEQGACAGEWVITRTWNLADACGNQAEPQVQIITVMDTVAPVAVCNNLTIQLQENGMVSITADDLNGGSTDNCGIDTVFISQYDFTCGDLGTNEVTLTVVDNCGNTSTCTAEVTVEAGDVDCGQERLIAQPDVLTLVVCPGGIVNGSINLLTNDEGIGTSGITMSADNIPDNVQVNLIDGELLYANEELSEAVIQFTYTICSNANPENCSTAEVTIHIQLDTDCDGVPNVIDIDDDDDGILDIHEDQNALNQQTLDSDGDGIVDRLDIDSDNDGIPDNIEWQQTIAEGIQYAENGGVDQGLDYYPPLGTDSNGDGWDDQYDALGVYYDPVDMDLDGIPDYLDEDADGDGIADYIEGWDATPHDTIADVDYIGTDTDGDGLDDAYDSYDTSLEWLHGLNAIGTNAPLQDSDTIIGVRDWRDDYVPSIPGEGEEAEGCELFIPDGFSPNGDTYNDYFEIIFTCETGDLLFEVEYPDAKIEIFNRWGNKVYEKANYGNTQRWSYQDAWWDGKSTNKMQVGRDNLPTATYFYILYLGDGSKPITGSIFLNN</sequence>
<dbReference type="Proteomes" id="UP000265926">
    <property type="component" value="Unassembled WGS sequence"/>
</dbReference>
<proteinExistence type="predicted"/>
<dbReference type="OrthoDB" id="1123245at2"/>
<gene>
    <name evidence="1" type="ORF">D1614_19025</name>
</gene>